<reference evidence="1" key="2">
    <citation type="journal article" date="2015" name="Data Brief">
        <title>Shoot transcriptome of the giant reed, Arundo donax.</title>
        <authorList>
            <person name="Barrero R.A."/>
            <person name="Guerrero F.D."/>
            <person name="Moolhuijzen P."/>
            <person name="Goolsby J.A."/>
            <person name="Tidwell J."/>
            <person name="Bellgard S.E."/>
            <person name="Bellgard M.I."/>
        </authorList>
    </citation>
    <scope>NUCLEOTIDE SEQUENCE</scope>
    <source>
        <tissue evidence="1">Shoot tissue taken approximately 20 cm above the soil surface</tissue>
    </source>
</reference>
<reference evidence="1" key="1">
    <citation type="submission" date="2014-09" db="EMBL/GenBank/DDBJ databases">
        <authorList>
            <person name="Magalhaes I.L.F."/>
            <person name="Oliveira U."/>
            <person name="Santos F.R."/>
            <person name="Vidigal T.H.D.A."/>
            <person name="Brescovit A.D."/>
            <person name="Santos A.J."/>
        </authorList>
    </citation>
    <scope>NUCLEOTIDE SEQUENCE</scope>
    <source>
        <tissue evidence="1">Shoot tissue taken approximately 20 cm above the soil surface</tissue>
    </source>
</reference>
<accession>A0A0A9EHP9</accession>
<sequence>MRRRACSTESELGGEKSYLGGAGWIEIDG</sequence>
<dbReference type="EMBL" id="GBRH01199357">
    <property type="protein sequence ID" value="JAD98538.1"/>
    <property type="molecule type" value="Transcribed_RNA"/>
</dbReference>
<dbReference type="AlphaFoldDB" id="A0A0A9EHP9"/>
<evidence type="ECO:0000313" key="1">
    <source>
        <dbReference type="EMBL" id="JAD98538.1"/>
    </source>
</evidence>
<protein>
    <submittedName>
        <fullName evidence="1">Uncharacterized protein</fullName>
    </submittedName>
</protein>
<organism evidence="1">
    <name type="scientific">Arundo donax</name>
    <name type="common">Giant reed</name>
    <name type="synonym">Donax arundinaceus</name>
    <dbReference type="NCBI Taxonomy" id="35708"/>
    <lineage>
        <taxon>Eukaryota</taxon>
        <taxon>Viridiplantae</taxon>
        <taxon>Streptophyta</taxon>
        <taxon>Embryophyta</taxon>
        <taxon>Tracheophyta</taxon>
        <taxon>Spermatophyta</taxon>
        <taxon>Magnoliopsida</taxon>
        <taxon>Liliopsida</taxon>
        <taxon>Poales</taxon>
        <taxon>Poaceae</taxon>
        <taxon>PACMAD clade</taxon>
        <taxon>Arundinoideae</taxon>
        <taxon>Arundineae</taxon>
        <taxon>Arundo</taxon>
    </lineage>
</organism>
<proteinExistence type="predicted"/>
<name>A0A0A9EHP9_ARUDO</name>